<dbReference type="Proteomes" id="UP000008311">
    <property type="component" value="Unassembled WGS sequence"/>
</dbReference>
<name>B9S3S6_RICCO</name>
<evidence type="ECO:0008006" key="5">
    <source>
        <dbReference type="Google" id="ProtNLM"/>
    </source>
</evidence>
<evidence type="ECO:0000259" key="2">
    <source>
        <dbReference type="Pfam" id="PF13966"/>
    </source>
</evidence>
<proteinExistence type="predicted"/>
<feature type="domain" description="RNase H type-1" evidence="1">
    <location>
        <begin position="90"/>
        <end position="154"/>
    </location>
</feature>
<keyword evidence="4" id="KW-1185">Reference proteome</keyword>
<dbReference type="InterPro" id="IPR002156">
    <property type="entry name" value="RNaseH_domain"/>
</dbReference>
<dbReference type="EMBL" id="EQ973862">
    <property type="protein sequence ID" value="EEF41741.1"/>
    <property type="molecule type" value="Genomic_DNA"/>
</dbReference>
<protein>
    <recommendedName>
        <fullName evidence="5">RNase H type-1 domain-containing protein</fullName>
    </recommendedName>
</protein>
<evidence type="ECO:0000313" key="3">
    <source>
        <dbReference type="EMBL" id="EEF41741.1"/>
    </source>
</evidence>
<dbReference type="PANTHER" id="PTHR47074">
    <property type="entry name" value="BNAC02G40300D PROTEIN"/>
    <property type="match status" value="1"/>
</dbReference>
<dbReference type="GO" id="GO:0003676">
    <property type="term" value="F:nucleic acid binding"/>
    <property type="evidence" value="ECO:0007669"/>
    <property type="project" value="InterPro"/>
</dbReference>
<dbReference type="InterPro" id="IPR026960">
    <property type="entry name" value="RVT-Znf"/>
</dbReference>
<feature type="domain" description="Reverse transcriptase zinc-binding" evidence="2">
    <location>
        <begin position="26"/>
        <end position="69"/>
    </location>
</feature>
<gene>
    <name evidence="3" type="ORF">RCOM_0828920</name>
</gene>
<evidence type="ECO:0000259" key="1">
    <source>
        <dbReference type="Pfam" id="PF13456"/>
    </source>
</evidence>
<evidence type="ECO:0000313" key="4">
    <source>
        <dbReference type="Proteomes" id="UP000008311"/>
    </source>
</evidence>
<sequence>MRSYYHFIRQLLKSGSQQASSSGTSGTLPTADVLSHRGLNCSQLCLRCGQNVETTMYVFKDCVWAKGIWFGSPLGMRVDDLMVCNLEDWTRLGFIVRNEMGKVTVAGGRCILEVFDVEVVEAMSLLFAINVTADFGFTNVMFESDAVTLVSKFNIGKADS</sequence>
<organism evidence="3 4">
    <name type="scientific">Ricinus communis</name>
    <name type="common">Castor bean</name>
    <dbReference type="NCBI Taxonomy" id="3988"/>
    <lineage>
        <taxon>Eukaryota</taxon>
        <taxon>Viridiplantae</taxon>
        <taxon>Streptophyta</taxon>
        <taxon>Embryophyta</taxon>
        <taxon>Tracheophyta</taxon>
        <taxon>Spermatophyta</taxon>
        <taxon>Magnoliopsida</taxon>
        <taxon>eudicotyledons</taxon>
        <taxon>Gunneridae</taxon>
        <taxon>Pentapetalae</taxon>
        <taxon>rosids</taxon>
        <taxon>fabids</taxon>
        <taxon>Malpighiales</taxon>
        <taxon>Euphorbiaceae</taxon>
        <taxon>Acalyphoideae</taxon>
        <taxon>Acalypheae</taxon>
        <taxon>Ricinus</taxon>
    </lineage>
</organism>
<reference evidence="4" key="1">
    <citation type="journal article" date="2010" name="Nat. Biotechnol.">
        <title>Draft genome sequence of the oilseed species Ricinus communis.</title>
        <authorList>
            <person name="Chan A.P."/>
            <person name="Crabtree J."/>
            <person name="Zhao Q."/>
            <person name="Lorenzi H."/>
            <person name="Orvis J."/>
            <person name="Puiu D."/>
            <person name="Melake-Berhan A."/>
            <person name="Jones K.M."/>
            <person name="Redman J."/>
            <person name="Chen G."/>
            <person name="Cahoon E.B."/>
            <person name="Gedil M."/>
            <person name="Stanke M."/>
            <person name="Haas B.J."/>
            <person name="Wortman J.R."/>
            <person name="Fraser-Liggett C.M."/>
            <person name="Ravel J."/>
            <person name="Rabinowicz P.D."/>
        </authorList>
    </citation>
    <scope>NUCLEOTIDE SEQUENCE [LARGE SCALE GENOMIC DNA]</scope>
    <source>
        <strain evidence="4">cv. Hale</strain>
    </source>
</reference>
<dbReference type="PANTHER" id="PTHR47074:SF59">
    <property type="entry name" value="RNASE H TYPE-1 DOMAIN-CONTAINING PROTEIN"/>
    <property type="match status" value="1"/>
</dbReference>
<dbReference type="Pfam" id="PF13456">
    <property type="entry name" value="RVT_3"/>
    <property type="match status" value="1"/>
</dbReference>
<dbReference type="InParanoid" id="B9S3S6"/>
<dbReference type="AlphaFoldDB" id="B9S3S6"/>
<dbReference type="InterPro" id="IPR052929">
    <property type="entry name" value="RNase_H-like_EbsB-rel"/>
</dbReference>
<dbReference type="GO" id="GO:0004523">
    <property type="term" value="F:RNA-DNA hybrid ribonuclease activity"/>
    <property type="evidence" value="ECO:0007669"/>
    <property type="project" value="InterPro"/>
</dbReference>
<dbReference type="Pfam" id="PF13966">
    <property type="entry name" value="zf-RVT"/>
    <property type="match status" value="1"/>
</dbReference>
<accession>B9S3S6</accession>